<feature type="domain" description="HAUS augmin-like complex subunit 3 N-terminal" evidence="10">
    <location>
        <begin position="35"/>
        <end position="285"/>
    </location>
</feature>
<keyword evidence="4" id="KW-0132">Cell division</keyword>
<dbReference type="InterPro" id="IPR026206">
    <property type="entry name" value="HAUS3"/>
</dbReference>
<keyword evidence="12" id="KW-1185">Reference proteome</keyword>
<keyword evidence="9" id="KW-0131">Cell cycle</keyword>
<dbReference type="GO" id="GO:0031023">
    <property type="term" value="P:microtubule organizing center organization"/>
    <property type="evidence" value="ECO:0007669"/>
    <property type="project" value="TreeGrafter"/>
</dbReference>
<evidence type="ECO:0000256" key="5">
    <source>
        <dbReference type="ARBA" id="ARBA00022701"/>
    </source>
</evidence>
<reference evidence="11 12" key="1">
    <citation type="submission" date="2024-04" db="EMBL/GenBank/DDBJ databases">
        <authorList>
            <consortium name="Genoscope - CEA"/>
            <person name="William W."/>
        </authorList>
    </citation>
    <scope>NUCLEOTIDE SEQUENCE [LARGE SCALE GENOMIC DNA]</scope>
</reference>
<protein>
    <recommendedName>
        <fullName evidence="10">HAUS augmin-like complex subunit 3 N-terminal domain-containing protein</fullName>
    </recommendedName>
</protein>
<evidence type="ECO:0000256" key="4">
    <source>
        <dbReference type="ARBA" id="ARBA00022618"/>
    </source>
</evidence>
<gene>
    <name evidence="11" type="ORF">GSLYS_00003697001</name>
</gene>
<dbReference type="PANTHER" id="PTHR19378:SF0">
    <property type="entry name" value="HAUS AUGMIN-LIKE COMPLEX SUBUNIT 3"/>
    <property type="match status" value="1"/>
</dbReference>
<dbReference type="EMBL" id="CAXITT010000050">
    <property type="protein sequence ID" value="CAL1529542.1"/>
    <property type="molecule type" value="Genomic_DNA"/>
</dbReference>
<keyword evidence="5" id="KW-0493">Microtubule</keyword>
<evidence type="ECO:0000256" key="8">
    <source>
        <dbReference type="ARBA" id="ARBA00023212"/>
    </source>
</evidence>
<dbReference type="PANTHER" id="PTHR19378">
    <property type="entry name" value="GOLGIN- RELATED"/>
    <property type="match status" value="1"/>
</dbReference>
<dbReference type="GO" id="GO:0051225">
    <property type="term" value="P:spindle assembly"/>
    <property type="evidence" value="ECO:0007669"/>
    <property type="project" value="InterPro"/>
</dbReference>
<keyword evidence="3" id="KW-0963">Cytoplasm</keyword>
<evidence type="ECO:0000313" key="12">
    <source>
        <dbReference type="Proteomes" id="UP001497497"/>
    </source>
</evidence>
<evidence type="ECO:0000256" key="7">
    <source>
        <dbReference type="ARBA" id="ARBA00023054"/>
    </source>
</evidence>
<comment type="subcellular location">
    <subcellularLocation>
        <location evidence="1">Cytoplasm</location>
        <location evidence="1">Cytoskeleton</location>
        <location evidence="1">Spindle</location>
    </subcellularLocation>
</comment>
<comment type="similarity">
    <text evidence="2">Belongs to the HAUS3 family.</text>
</comment>
<dbReference type="PRINTS" id="PR02089">
    <property type="entry name" value="HAUSAUGMINL3"/>
</dbReference>
<organism evidence="11 12">
    <name type="scientific">Lymnaea stagnalis</name>
    <name type="common">Great pond snail</name>
    <name type="synonym">Helix stagnalis</name>
    <dbReference type="NCBI Taxonomy" id="6523"/>
    <lineage>
        <taxon>Eukaryota</taxon>
        <taxon>Metazoa</taxon>
        <taxon>Spiralia</taxon>
        <taxon>Lophotrochozoa</taxon>
        <taxon>Mollusca</taxon>
        <taxon>Gastropoda</taxon>
        <taxon>Heterobranchia</taxon>
        <taxon>Euthyneura</taxon>
        <taxon>Panpulmonata</taxon>
        <taxon>Hygrophila</taxon>
        <taxon>Lymnaeoidea</taxon>
        <taxon>Lymnaeidae</taxon>
        <taxon>Lymnaea</taxon>
    </lineage>
</organism>
<accession>A0AAV2H771</accession>
<evidence type="ECO:0000259" key="10">
    <source>
        <dbReference type="Pfam" id="PF14932"/>
    </source>
</evidence>
<sequence>MDMDNQLFIDTLKRIGYPGVNSIDPRSAEFTHEIESNLSFLQWMFNSISEENVLTAAELEEYQQLQDSGGTLSGSHLEEALKVMTWNNAPLSNGGDDIHQLEESLKQTKILKETMKYRSDKLKVQHLTLCNKVTQMEEVEEQCKTCKKMTENISSHDTKVDQALEKLLESVESLVHLYKGSTAKSGAGDSVEGHPVFLSQIDLNAFHEAEERFSHDLTAFTKKQFFEGMAELSGDKEKLQYDLLDVTSAVHTQVGDKDQVSFIEDCQEFSRLQRIFPKSECDHINALLSAKKALSAVHEARSILHQLKSGQFPTSPSEISRLHHSAEESIEAAKEVASPLASSLPDLLRELGGLQGTEILTGDYSLKLKRQDYFTRKQEKVIEQLLSQRARNEFLTMMYDLETRCHRETHALLTSVKQMLEKHLQEWQQRKQGLEDPDLSASKFERSVVDTRDTSSSKLYSLLGNSEKDEKMMYLPKEKLVAKAKDFHDNYIRAEALDHTMDEKYLNKVSELEQSLKKCEATLYAGSTTSGGQPNLSPPQVQTAMATLTSKCAGLQTDITEIIKDIETKKMKLKNSFLRKEKELFTLFHLQPTKLRDLLNSLTVSTQDRL</sequence>
<dbReference type="AlphaFoldDB" id="A0AAV2H771"/>
<dbReference type="Pfam" id="PF14932">
    <property type="entry name" value="HAUS-augmin3"/>
    <property type="match status" value="1"/>
</dbReference>
<dbReference type="GO" id="GO:0051301">
    <property type="term" value="P:cell division"/>
    <property type="evidence" value="ECO:0007669"/>
    <property type="project" value="UniProtKB-KW"/>
</dbReference>
<keyword evidence="7" id="KW-0175">Coiled coil</keyword>
<dbReference type="Proteomes" id="UP001497497">
    <property type="component" value="Unassembled WGS sequence"/>
</dbReference>
<proteinExistence type="inferred from homology"/>
<dbReference type="GO" id="GO:0005874">
    <property type="term" value="C:microtubule"/>
    <property type="evidence" value="ECO:0007669"/>
    <property type="project" value="UniProtKB-KW"/>
</dbReference>
<evidence type="ECO:0000256" key="3">
    <source>
        <dbReference type="ARBA" id="ARBA00022490"/>
    </source>
</evidence>
<dbReference type="GO" id="GO:0072686">
    <property type="term" value="C:mitotic spindle"/>
    <property type="evidence" value="ECO:0007669"/>
    <property type="project" value="TreeGrafter"/>
</dbReference>
<comment type="caution">
    <text evidence="11">The sequence shown here is derived from an EMBL/GenBank/DDBJ whole genome shotgun (WGS) entry which is preliminary data.</text>
</comment>
<dbReference type="InterPro" id="IPR032733">
    <property type="entry name" value="HAUS3_N"/>
</dbReference>
<evidence type="ECO:0000256" key="9">
    <source>
        <dbReference type="ARBA" id="ARBA00023306"/>
    </source>
</evidence>
<name>A0AAV2H771_LYMST</name>
<keyword evidence="8" id="KW-0206">Cytoskeleton</keyword>
<dbReference type="GO" id="GO:0070652">
    <property type="term" value="C:HAUS complex"/>
    <property type="evidence" value="ECO:0007669"/>
    <property type="project" value="InterPro"/>
</dbReference>
<evidence type="ECO:0000256" key="1">
    <source>
        <dbReference type="ARBA" id="ARBA00004186"/>
    </source>
</evidence>
<evidence type="ECO:0000313" key="11">
    <source>
        <dbReference type="EMBL" id="CAL1529542.1"/>
    </source>
</evidence>
<keyword evidence="6" id="KW-0498">Mitosis</keyword>
<evidence type="ECO:0000256" key="2">
    <source>
        <dbReference type="ARBA" id="ARBA00009645"/>
    </source>
</evidence>
<dbReference type="GO" id="GO:0005815">
    <property type="term" value="C:microtubule organizing center"/>
    <property type="evidence" value="ECO:0007669"/>
    <property type="project" value="TreeGrafter"/>
</dbReference>
<evidence type="ECO:0000256" key="6">
    <source>
        <dbReference type="ARBA" id="ARBA00022776"/>
    </source>
</evidence>